<gene>
    <name evidence="1" type="ORF">METZ01_LOCUS234491</name>
</gene>
<name>A0A382H3Z4_9ZZZZ</name>
<protein>
    <submittedName>
        <fullName evidence="1">Uncharacterized protein</fullName>
    </submittedName>
</protein>
<reference evidence="1" key="1">
    <citation type="submission" date="2018-05" db="EMBL/GenBank/DDBJ databases">
        <authorList>
            <person name="Lanie J.A."/>
            <person name="Ng W.-L."/>
            <person name="Kazmierczak K.M."/>
            <person name="Andrzejewski T.M."/>
            <person name="Davidsen T.M."/>
            <person name="Wayne K.J."/>
            <person name="Tettelin H."/>
            <person name="Glass J.I."/>
            <person name="Rusch D."/>
            <person name="Podicherti R."/>
            <person name="Tsui H.-C.T."/>
            <person name="Winkler M.E."/>
        </authorList>
    </citation>
    <scope>NUCLEOTIDE SEQUENCE</scope>
</reference>
<feature type="non-terminal residue" evidence="1">
    <location>
        <position position="174"/>
    </location>
</feature>
<accession>A0A382H3Z4</accession>
<proteinExistence type="predicted"/>
<dbReference type="AlphaFoldDB" id="A0A382H3Z4"/>
<sequence>MLASIAFLFLIVSSVNIWVSDLKFAHKTDVHESFDWLGYNTEIAIRKFLRSIVNDESIGLPQIHLYIGEESQQSLLRDIPYSTKEWQKAFMLNNGNIKEIKVNHKGDNPSNWMLYKKSWKIKTKKDEMFGLYRQFNLHPPQYEMFLGEYSSGSIAKRMGVLSPKVQLIELFIND</sequence>
<evidence type="ECO:0000313" key="1">
    <source>
        <dbReference type="EMBL" id="SVB81637.1"/>
    </source>
</evidence>
<dbReference type="EMBL" id="UINC01058873">
    <property type="protein sequence ID" value="SVB81637.1"/>
    <property type="molecule type" value="Genomic_DNA"/>
</dbReference>
<organism evidence="1">
    <name type="scientific">marine metagenome</name>
    <dbReference type="NCBI Taxonomy" id="408172"/>
    <lineage>
        <taxon>unclassified sequences</taxon>
        <taxon>metagenomes</taxon>
        <taxon>ecological metagenomes</taxon>
    </lineage>
</organism>